<evidence type="ECO:0000313" key="3">
    <source>
        <dbReference type="EMBL" id="GAA4484070.1"/>
    </source>
</evidence>
<sequence length="296" mass="31833">MPDHGHRLTFGSFVTPSSADPQRAVALAEASEAAGLDLVTFQDHPYQPAFLDTWTLLSYAAARTERVHLSANVLNLPLRPPAVIARAAASLDLLSGGRFELGIGAGGFWDAIAAMGGRRLSPGQSVDALGEAIDVIRGIWDTGTRERLQVDGAYYRVSGAKRGPAPAHDIGIWIGAYKPRMLRLIGRKADGWLPSLAYLSDMRGIVRANEILDAAAEEAGRRPADIRRLLNIGGRFDDAGNGLLSGPPRRWVERLTEMTLELGFGTYILASDDPTTLRIFGEEVAPGVRAAVAETR</sequence>
<feature type="domain" description="Luciferase-like" evidence="2">
    <location>
        <begin position="16"/>
        <end position="230"/>
    </location>
</feature>
<dbReference type="RefSeq" id="WP_345348169.1">
    <property type="nucleotide sequence ID" value="NZ_BAABFB010000059.1"/>
</dbReference>
<dbReference type="CDD" id="cd01097">
    <property type="entry name" value="Tetrahydromethanopterin_reductase"/>
    <property type="match status" value="1"/>
</dbReference>
<evidence type="ECO:0000256" key="1">
    <source>
        <dbReference type="ARBA" id="ARBA00023002"/>
    </source>
</evidence>
<reference evidence="4" key="1">
    <citation type="journal article" date="2019" name="Int. J. Syst. Evol. Microbiol.">
        <title>The Global Catalogue of Microorganisms (GCM) 10K type strain sequencing project: providing services to taxonomists for standard genome sequencing and annotation.</title>
        <authorList>
            <consortium name="The Broad Institute Genomics Platform"/>
            <consortium name="The Broad Institute Genome Sequencing Center for Infectious Disease"/>
            <person name="Wu L."/>
            <person name="Ma J."/>
        </authorList>
    </citation>
    <scope>NUCLEOTIDE SEQUENCE [LARGE SCALE GENOMIC DNA]</scope>
    <source>
        <strain evidence="4">JCM 32206</strain>
    </source>
</reference>
<proteinExistence type="predicted"/>
<organism evidence="3 4">
    <name type="scientific">Rhodococcus olei</name>
    <dbReference type="NCBI Taxonomy" id="2161675"/>
    <lineage>
        <taxon>Bacteria</taxon>
        <taxon>Bacillati</taxon>
        <taxon>Actinomycetota</taxon>
        <taxon>Actinomycetes</taxon>
        <taxon>Mycobacteriales</taxon>
        <taxon>Nocardiaceae</taxon>
        <taxon>Rhodococcus</taxon>
    </lineage>
</organism>
<dbReference type="Pfam" id="PF00296">
    <property type="entry name" value="Bac_luciferase"/>
    <property type="match status" value="1"/>
</dbReference>
<keyword evidence="1" id="KW-0560">Oxidoreductase</keyword>
<dbReference type="Proteomes" id="UP001501183">
    <property type="component" value="Unassembled WGS sequence"/>
</dbReference>
<gene>
    <name evidence="3" type="ORF">GCM10023094_36560</name>
</gene>
<evidence type="ECO:0000259" key="2">
    <source>
        <dbReference type="Pfam" id="PF00296"/>
    </source>
</evidence>
<dbReference type="PANTHER" id="PTHR43244">
    <property type="match status" value="1"/>
</dbReference>
<comment type="caution">
    <text evidence="3">The sequence shown here is derived from an EMBL/GenBank/DDBJ whole genome shotgun (WGS) entry which is preliminary data.</text>
</comment>
<keyword evidence="4" id="KW-1185">Reference proteome</keyword>
<dbReference type="Gene3D" id="3.20.20.30">
    <property type="entry name" value="Luciferase-like domain"/>
    <property type="match status" value="1"/>
</dbReference>
<evidence type="ECO:0000313" key="4">
    <source>
        <dbReference type="Proteomes" id="UP001501183"/>
    </source>
</evidence>
<dbReference type="InterPro" id="IPR036661">
    <property type="entry name" value="Luciferase-like_sf"/>
</dbReference>
<dbReference type="InterPro" id="IPR011251">
    <property type="entry name" value="Luciferase-like_dom"/>
</dbReference>
<name>A0ABP8P9I7_9NOCA</name>
<dbReference type="EMBL" id="BAABFB010000059">
    <property type="protein sequence ID" value="GAA4484070.1"/>
    <property type="molecule type" value="Genomic_DNA"/>
</dbReference>
<dbReference type="SUPFAM" id="SSF51679">
    <property type="entry name" value="Bacterial luciferase-like"/>
    <property type="match status" value="1"/>
</dbReference>
<dbReference type="PANTHER" id="PTHR43244:SF1">
    <property type="entry name" value="5,10-METHYLENETETRAHYDROMETHANOPTERIN REDUCTASE"/>
    <property type="match status" value="1"/>
</dbReference>
<accession>A0ABP8P9I7</accession>
<dbReference type="InterPro" id="IPR050564">
    <property type="entry name" value="F420-G6PD/mer"/>
</dbReference>
<protein>
    <submittedName>
        <fullName evidence="3">LLM class flavin-dependent oxidoreductase</fullName>
    </submittedName>
</protein>